<evidence type="ECO:0000313" key="14">
    <source>
        <dbReference type="Proteomes" id="UP000249239"/>
    </source>
</evidence>
<dbReference type="PROSITE" id="PS50113">
    <property type="entry name" value="PAC"/>
    <property type="match status" value="1"/>
</dbReference>
<dbReference type="EMBL" id="QKZK01000017">
    <property type="protein sequence ID" value="PZX15145.1"/>
    <property type="molecule type" value="Genomic_DNA"/>
</dbReference>
<evidence type="ECO:0000256" key="3">
    <source>
        <dbReference type="ARBA" id="ARBA00022553"/>
    </source>
</evidence>
<organism evidence="13 14">
    <name type="scientific">Breznakibacter xylanolyticus</name>
    <dbReference type="NCBI Taxonomy" id="990"/>
    <lineage>
        <taxon>Bacteria</taxon>
        <taxon>Pseudomonadati</taxon>
        <taxon>Bacteroidota</taxon>
        <taxon>Bacteroidia</taxon>
        <taxon>Marinilabiliales</taxon>
        <taxon>Marinilabiliaceae</taxon>
        <taxon>Breznakibacter</taxon>
    </lineage>
</organism>
<keyword evidence="9" id="KW-0472">Membrane</keyword>
<dbReference type="GO" id="GO:0000155">
    <property type="term" value="F:phosphorelay sensor kinase activity"/>
    <property type="evidence" value="ECO:0007669"/>
    <property type="project" value="InterPro"/>
</dbReference>
<evidence type="ECO:0000259" key="10">
    <source>
        <dbReference type="PROSITE" id="PS50109"/>
    </source>
</evidence>
<protein>
    <recommendedName>
        <fullName evidence="2">histidine kinase</fullName>
        <ecNumber evidence="2">2.7.13.3</ecNumber>
    </recommendedName>
</protein>
<dbReference type="NCBIfam" id="TIGR00229">
    <property type="entry name" value="sensory_box"/>
    <property type="match status" value="1"/>
</dbReference>
<keyword evidence="6" id="KW-0418">Kinase</keyword>
<keyword evidence="9" id="KW-1133">Transmembrane helix</keyword>
<dbReference type="InterPro" id="IPR000014">
    <property type="entry name" value="PAS"/>
</dbReference>
<dbReference type="Proteomes" id="UP000249239">
    <property type="component" value="Unassembled WGS sequence"/>
</dbReference>
<feature type="domain" description="Histidine kinase" evidence="10">
    <location>
        <begin position="875"/>
        <end position="964"/>
    </location>
</feature>
<evidence type="ECO:0000256" key="7">
    <source>
        <dbReference type="ARBA" id="ARBA00022840"/>
    </source>
</evidence>
<dbReference type="Gene3D" id="1.20.5.1930">
    <property type="match status" value="1"/>
</dbReference>
<dbReference type="SMART" id="SM00086">
    <property type="entry name" value="PAC"/>
    <property type="match status" value="2"/>
</dbReference>
<evidence type="ECO:0000256" key="8">
    <source>
        <dbReference type="ARBA" id="ARBA00023012"/>
    </source>
</evidence>
<keyword evidence="3" id="KW-0597">Phosphoprotein</keyword>
<dbReference type="InterPro" id="IPR005467">
    <property type="entry name" value="His_kinase_dom"/>
</dbReference>
<evidence type="ECO:0000256" key="1">
    <source>
        <dbReference type="ARBA" id="ARBA00000085"/>
    </source>
</evidence>
<proteinExistence type="predicted"/>
<dbReference type="PANTHER" id="PTHR24421">
    <property type="entry name" value="NITRATE/NITRITE SENSOR PROTEIN NARX-RELATED"/>
    <property type="match status" value="1"/>
</dbReference>
<dbReference type="Pfam" id="PF13426">
    <property type="entry name" value="PAS_9"/>
    <property type="match status" value="1"/>
</dbReference>
<evidence type="ECO:0000256" key="2">
    <source>
        <dbReference type="ARBA" id="ARBA00012438"/>
    </source>
</evidence>
<dbReference type="GO" id="GO:0046983">
    <property type="term" value="F:protein dimerization activity"/>
    <property type="evidence" value="ECO:0007669"/>
    <property type="project" value="InterPro"/>
</dbReference>
<dbReference type="Pfam" id="PF08447">
    <property type="entry name" value="PAS_3"/>
    <property type="match status" value="2"/>
</dbReference>
<keyword evidence="7" id="KW-0067">ATP-binding</keyword>
<dbReference type="InterPro" id="IPR036890">
    <property type="entry name" value="HATPase_C_sf"/>
</dbReference>
<dbReference type="InterPro" id="IPR000700">
    <property type="entry name" value="PAS-assoc_C"/>
</dbReference>
<dbReference type="SUPFAM" id="SSF55785">
    <property type="entry name" value="PYP-like sensor domain (PAS domain)"/>
    <property type="match status" value="4"/>
</dbReference>
<dbReference type="Gene3D" id="3.30.565.10">
    <property type="entry name" value="Histidine kinase-like ATPase, C-terminal domain"/>
    <property type="match status" value="1"/>
</dbReference>
<dbReference type="InterPro" id="IPR035965">
    <property type="entry name" value="PAS-like_dom_sf"/>
</dbReference>
<dbReference type="InterPro" id="IPR003594">
    <property type="entry name" value="HATPase_dom"/>
</dbReference>
<comment type="catalytic activity">
    <reaction evidence="1">
        <text>ATP + protein L-histidine = ADP + protein N-phospho-L-histidine.</text>
        <dbReference type="EC" id="2.7.13.3"/>
    </reaction>
</comment>
<keyword evidence="5" id="KW-0547">Nucleotide-binding</keyword>
<dbReference type="PANTHER" id="PTHR24421:SF10">
    <property type="entry name" value="NITRATE_NITRITE SENSOR PROTEIN NARQ"/>
    <property type="match status" value="1"/>
</dbReference>
<dbReference type="InterPro" id="IPR001610">
    <property type="entry name" value="PAC"/>
</dbReference>
<evidence type="ECO:0000256" key="5">
    <source>
        <dbReference type="ARBA" id="ARBA00022741"/>
    </source>
</evidence>
<name>A0A2W7N456_9BACT</name>
<reference evidence="13 14" key="1">
    <citation type="submission" date="2018-06" db="EMBL/GenBank/DDBJ databases">
        <title>Genomic Encyclopedia of Archaeal and Bacterial Type Strains, Phase II (KMG-II): from individual species to whole genera.</title>
        <authorList>
            <person name="Goeker M."/>
        </authorList>
    </citation>
    <scope>NUCLEOTIDE SEQUENCE [LARGE SCALE GENOMIC DNA]</scope>
    <source>
        <strain evidence="13 14">DSM 6779</strain>
    </source>
</reference>
<gene>
    <name evidence="13" type="ORF">LX69_02233</name>
</gene>
<comment type="caution">
    <text evidence="13">The sequence shown here is derived from an EMBL/GenBank/DDBJ whole genome shotgun (WGS) entry which is preliminary data.</text>
</comment>
<dbReference type="SMART" id="SM00091">
    <property type="entry name" value="PAS"/>
    <property type="match status" value="4"/>
</dbReference>
<dbReference type="PROSITE" id="PS50109">
    <property type="entry name" value="HIS_KIN"/>
    <property type="match status" value="1"/>
</dbReference>
<dbReference type="SMART" id="SM00387">
    <property type="entry name" value="HATPase_c"/>
    <property type="match status" value="1"/>
</dbReference>
<dbReference type="GO" id="GO:0016020">
    <property type="term" value="C:membrane"/>
    <property type="evidence" value="ECO:0007669"/>
    <property type="project" value="InterPro"/>
</dbReference>
<feature type="domain" description="PAS" evidence="11">
    <location>
        <begin position="381"/>
        <end position="455"/>
    </location>
</feature>
<evidence type="ECO:0000256" key="4">
    <source>
        <dbReference type="ARBA" id="ARBA00022679"/>
    </source>
</evidence>
<dbReference type="InterPro" id="IPR013655">
    <property type="entry name" value="PAS_fold_3"/>
</dbReference>
<keyword evidence="8" id="KW-0902">Two-component regulatory system</keyword>
<feature type="transmembrane region" description="Helical" evidence="9">
    <location>
        <begin position="31"/>
        <end position="51"/>
    </location>
</feature>
<keyword evidence="14" id="KW-1185">Reference proteome</keyword>
<evidence type="ECO:0000256" key="6">
    <source>
        <dbReference type="ARBA" id="ARBA00022777"/>
    </source>
</evidence>
<dbReference type="InterPro" id="IPR050482">
    <property type="entry name" value="Sensor_HK_TwoCompSys"/>
</dbReference>
<dbReference type="Pfam" id="PF07730">
    <property type="entry name" value="HisKA_3"/>
    <property type="match status" value="1"/>
</dbReference>
<evidence type="ECO:0000313" key="13">
    <source>
        <dbReference type="EMBL" id="PZX15145.1"/>
    </source>
</evidence>
<dbReference type="CDD" id="cd16917">
    <property type="entry name" value="HATPase_UhpB-NarQ-NarX-like"/>
    <property type="match status" value="1"/>
</dbReference>
<dbReference type="EC" id="2.7.13.3" evidence="2"/>
<evidence type="ECO:0000256" key="9">
    <source>
        <dbReference type="SAM" id="Phobius"/>
    </source>
</evidence>
<dbReference type="AlphaFoldDB" id="A0A2W7N456"/>
<keyword evidence="4" id="KW-0808">Transferase</keyword>
<accession>A0A2W7N456</accession>
<keyword evidence="9" id="KW-0812">Transmembrane</keyword>
<dbReference type="InterPro" id="IPR011712">
    <property type="entry name" value="Sig_transdc_His_kin_sub3_dim/P"/>
</dbReference>
<dbReference type="Pfam" id="PF02518">
    <property type="entry name" value="HATPase_c"/>
    <property type="match status" value="1"/>
</dbReference>
<dbReference type="PROSITE" id="PS50112">
    <property type="entry name" value="PAS"/>
    <property type="match status" value="1"/>
</dbReference>
<feature type="domain" description="PAC" evidence="12">
    <location>
        <begin position="706"/>
        <end position="758"/>
    </location>
</feature>
<dbReference type="SUPFAM" id="SSF55874">
    <property type="entry name" value="ATPase domain of HSP90 chaperone/DNA topoisomerase II/histidine kinase"/>
    <property type="match status" value="1"/>
</dbReference>
<sequence length="964" mass="109833">MTCLANIDFNMYGTMGQVIDASTGDLSLSQYLMGVTVLIALLLLIGMMVYIRMLYRENKYLSGQLHNEIQLMKSVMEVMPYGVSIKGVDGRYLYCNERFAYELCVAAPERLSGKSFDELKLADPAWEVLKTDEMVVAKNGASMTEIKLKEPGDMPEKWFKVQQLKLQSSMGIAIGQVDMIEDISEWKNCQMNAAHKSEVLSVLAYMVELLGRTSHFGDICRHLIEQMTLVANARGGMMWEVETSDSGELFFRLLNHFGDCVKIDKTHFSVPKTAGDRVTNYVDLCRRVATLSRPLSSFQISDNDPAGKFFGKKDVKSYLFIPVSIKQNGVVAVICLLNIEAEREDEILDDLTPFLALNGYIIENVRTAKMKQYVESALSQSNRQLMSLMDNLPGTVFTCLNNADRSLTFMSKGCYLLTGYSSELFLSQEMGLQDLVHPEDRMMVWKKFQEAILSNNPYQINYRIITLGGDVRWIWESGKIASVNSPGGYLIDGVLMDITERVERNMRLVESENFCRSLLDAMPDRLFRVSQRGVVLATPQQSLFFSSFDSHHDAVGKHISNLFGLENEECLMDAIREVLMLRNLRVIELASGEQLEPYWLEIRIVPFGDNEVLMIVKDVTSDKLLEARFEQTEYLLKTQFEQGNIAMGILNDALNWSRVNHRMEKMSGMSGEWLSGLCWRDIVVPEDVDYTSVMFEQLRNGEKELIDVDLRIQSKDGRVIYTHTNISLIRNSFTEQLFYLVSMQDVTYRKELERKVLTSVIETEERERIRFAQELHDGLGPILSSIKMYVQWIQMPDLKTDPHVILSDTEHLVDEAHRTVREISFNMSPHVLKNFGLIPALETFTNKLSEVNRVLFDYQVTGIKGRFSEEVEIILYRVLTECINNAMKYAEASEIVISIEQSENVLSVCCRDNGKGFDVEDVLAKRKGMGLFNMNNRLRTLSGKLDIHSQPGCGTEVCMVLNLN</sequence>
<dbReference type="Gene3D" id="3.30.450.20">
    <property type="entry name" value="PAS domain"/>
    <property type="match status" value="4"/>
</dbReference>
<evidence type="ECO:0000259" key="11">
    <source>
        <dbReference type="PROSITE" id="PS50112"/>
    </source>
</evidence>
<evidence type="ECO:0000259" key="12">
    <source>
        <dbReference type="PROSITE" id="PS50113"/>
    </source>
</evidence>
<dbReference type="CDD" id="cd00130">
    <property type="entry name" value="PAS"/>
    <property type="match status" value="2"/>
</dbReference>
<dbReference type="GO" id="GO:0005524">
    <property type="term" value="F:ATP binding"/>
    <property type="evidence" value="ECO:0007669"/>
    <property type="project" value="UniProtKB-KW"/>
</dbReference>